<reference evidence="6" key="1">
    <citation type="submission" date="2022-03" db="EMBL/GenBank/DDBJ databases">
        <authorList>
            <person name="Martin C."/>
        </authorList>
    </citation>
    <scope>NUCLEOTIDE SEQUENCE</scope>
</reference>
<keyword evidence="3" id="KW-0677">Repeat</keyword>
<dbReference type="GO" id="GO:0005615">
    <property type="term" value="C:extracellular space"/>
    <property type="evidence" value="ECO:0007669"/>
    <property type="project" value="TreeGrafter"/>
</dbReference>
<proteinExistence type="predicted"/>
<dbReference type="SMART" id="SM00369">
    <property type="entry name" value="LRR_TYP"/>
    <property type="match status" value="17"/>
</dbReference>
<feature type="compositionally biased region" description="Basic and acidic residues" evidence="4">
    <location>
        <begin position="878"/>
        <end position="889"/>
    </location>
</feature>
<comment type="caution">
    <text evidence="6">The sequence shown here is derived from an EMBL/GenBank/DDBJ whole genome shotgun (WGS) entry which is preliminary data.</text>
</comment>
<feature type="compositionally biased region" description="Polar residues" evidence="4">
    <location>
        <begin position="852"/>
        <end position="863"/>
    </location>
</feature>
<feature type="compositionally biased region" description="Acidic residues" evidence="4">
    <location>
        <begin position="797"/>
        <end position="815"/>
    </location>
</feature>
<dbReference type="PANTHER" id="PTHR24373:SF373">
    <property type="entry name" value="CHONDROADHERIN-LIKE A-RELATED"/>
    <property type="match status" value="1"/>
</dbReference>
<dbReference type="InterPro" id="IPR001611">
    <property type="entry name" value="Leu-rich_rpt"/>
</dbReference>
<dbReference type="InterPro" id="IPR003591">
    <property type="entry name" value="Leu-rich_rpt_typical-subtyp"/>
</dbReference>
<evidence type="ECO:0000256" key="1">
    <source>
        <dbReference type="ARBA" id="ARBA00022614"/>
    </source>
</evidence>
<keyword evidence="7" id="KW-1185">Reference proteome</keyword>
<evidence type="ECO:0000256" key="5">
    <source>
        <dbReference type="SAM" id="SignalP"/>
    </source>
</evidence>
<keyword evidence="1" id="KW-0433">Leucine-rich repeat</keyword>
<dbReference type="AlphaFoldDB" id="A0A8J1U2I3"/>
<dbReference type="GO" id="GO:0031012">
    <property type="term" value="C:extracellular matrix"/>
    <property type="evidence" value="ECO:0007669"/>
    <property type="project" value="TreeGrafter"/>
</dbReference>
<gene>
    <name evidence="6" type="ORF">OFUS_LOCUS13131</name>
</gene>
<evidence type="ECO:0000256" key="2">
    <source>
        <dbReference type="ARBA" id="ARBA00022729"/>
    </source>
</evidence>
<name>A0A8J1U2I3_OWEFU</name>
<dbReference type="Proteomes" id="UP000749559">
    <property type="component" value="Unassembled WGS sequence"/>
</dbReference>
<dbReference type="SUPFAM" id="SSF52058">
    <property type="entry name" value="L domain-like"/>
    <property type="match status" value="2"/>
</dbReference>
<protein>
    <submittedName>
        <fullName evidence="6">Uncharacterized protein</fullName>
    </submittedName>
</protein>
<dbReference type="PROSITE" id="PS51450">
    <property type="entry name" value="LRR"/>
    <property type="match status" value="5"/>
</dbReference>
<evidence type="ECO:0000313" key="6">
    <source>
        <dbReference type="EMBL" id="CAH1787427.1"/>
    </source>
</evidence>
<feature type="chain" id="PRO_5043613569" evidence="5">
    <location>
        <begin position="23"/>
        <end position="889"/>
    </location>
</feature>
<dbReference type="InterPro" id="IPR050328">
    <property type="entry name" value="Dev_Immune_Receptor"/>
</dbReference>
<feature type="signal peptide" evidence="5">
    <location>
        <begin position="1"/>
        <end position="22"/>
    </location>
</feature>
<organism evidence="6 7">
    <name type="scientific">Owenia fusiformis</name>
    <name type="common">Polychaete worm</name>
    <dbReference type="NCBI Taxonomy" id="6347"/>
    <lineage>
        <taxon>Eukaryota</taxon>
        <taxon>Metazoa</taxon>
        <taxon>Spiralia</taxon>
        <taxon>Lophotrochozoa</taxon>
        <taxon>Annelida</taxon>
        <taxon>Polychaeta</taxon>
        <taxon>Sedentaria</taxon>
        <taxon>Canalipalpata</taxon>
        <taxon>Sabellida</taxon>
        <taxon>Oweniida</taxon>
        <taxon>Oweniidae</taxon>
        <taxon>Owenia</taxon>
    </lineage>
</organism>
<evidence type="ECO:0000256" key="4">
    <source>
        <dbReference type="SAM" id="MobiDB-lite"/>
    </source>
</evidence>
<dbReference type="InterPro" id="IPR032675">
    <property type="entry name" value="LRR_dom_sf"/>
</dbReference>
<evidence type="ECO:0000313" key="7">
    <source>
        <dbReference type="Proteomes" id="UP000749559"/>
    </source>
</evidence>
<accession>A0A8J1U2I3</accession>
<dbReference type="EMBL" id="CAIIXF020000006">
    <property type="protein sequence ID" value="CAH1787427.1"/>
    <property type="molecule type" value="Genomic_DNA"/>
</dbReference>
<dbReference type="Pfam" id="PF13855">
    <property type="entry name" value="LRR_8"/>
    <property type="match status" value="5"/>
</dbReference>
<dbReference type="Gene3D" id="3.80.10.10">
    <property type="entry name" value="Ribonuclease Inhibitor"/>
    <property type="match status" value="3"/>
</dbReference>
<feature type="compositionally biased region" description="Basic and acidic residues" evidence="4">
    <location>
        <begin position="816"/>
        <end position="851"/>
    </location>
</feature>
<dbReference type="PANTHER" id="PTHR24373">
    <property type="entry name" value="SLIT RELATED LEUCINE-RICH REPEAT NEURONAL PROTEIN"/>
    <property type="match status" value="1"/>
</dbReference>
<dbReference type="FunFam" id="3.80.10.10:FF:001164">
    <property type="entry name" value="GH01279p"/>
    <property type="match status" value="1"/>
</dbReference>
<keyword evidence="2 5" id="KW-0732">Signal</keyword>
<feature type="region of interest" description="Disordered" evidence="4">
    <location>
        <begin position="797"/>
        <end position="889"/>
    </location>
</feature>
<evidence type="ECO:0000256" key="3">
    <source>
        <dbReference type="ARBA" id="ARBA00022737"/>
    </source>
</evidence>
<sequence length="889" mass="102925">MAQQILKLALAIIVWLMDGVETCPTGVQPFCRCGPENELEIYCSDWKGGTPPPFGGGDLESTVYYLLDFSKSDIEKLPRNAFLDLQVKIMVLTDLGINFVHPRAWPKKKSLNVVELDMSGNELHKIPVIALSGLRNLETLRFENNGVTVVESFMFSNASLRSIRFLYLGHNEIEEIELDAFDGLSLHLLGLNHNKIDRIPYEMFPKSPNLKWLVMEGNRIDYFDAYPFKRLKYLKELHLSDNSIPALPDEMGIYFKNLEKIYLQHNRIDELLPHTFKGMNKITTIDLSTNRIPKLFSETFHDLTKLVHLDISKNDIEMIQPQTFRNLISLRYMGLHDNRIISLPEFTFENMPKVHTIELHNNDIREIADRVSDGKFGVVKLSLSNNSLDGIPELEHIFPELEILDVSNNYIVEANFQNNLRNLTHLNLNNNSIEKLSEGMFENNPNLVELNMTHNNVPLIYPRTLSGLDKLKCLRLDYNNMFYIVPHSFSNLSNLHFLHLSNNKLIDILDVTFYGADWLRILDLSHNQIQYLDPNAFLGLERLEKLDFSHNDIADIQPGTFSVLKNLRMLDISYNFLETINAPDMKSLQKLGILNLSGNRIAKLPRDAVSIATLKHLRLTYNPLHCDCSLLWLRYYASFIRIDETNCASPLEYSDNSIMCYHAPTCPMWPYVPFVDCSNARIFHKHGGRNLENRRRMRNEVEPRKSEDYNEDYAIYTGGSNVLKANLDHVDQPIVYPKDEPRESVNDEYNDYAQYDQYGDEYDDYNEEYNDKYDEYDQSNYDNEDYGNDQEEYDYEEDQDYTGDDYNDGEEEEIDVHDVTDLREQNSLEEKEKQSANEAIVDKTTIERKNSESPMDTGKTSNVEQEHLPNDTGQKVENAVKDGVPETQI</sequence>
<dbReference type="OrthoDB" id="676979at2759"/>
<dbReference type="SMART" id="SM00365">
    <property type="entry name" value="LRR_SD22"/>
    <property type="match status" value="8"/>
</dbReference>